<dbReference type="Proteomes" id="UP000675781">
    <property type="component" value="Unassembled WGS sequence"/>
</dbReference>
<dbReference type="Pfam" id="PF10094">
    <property type="entry name" value="DUF2332"/>
    <property type="match status" value="1"/>
</dbReference>
<comment type="caution">
    <text evidence="1">The sequence shown here is derived from an EMBL/GenBank/DDBJ whole genome shotgun (WGS) entry which is preliminary data.</text>
</comment>
<dbReference type="EMBL" id="JAGSOG010000016">
    <property type="protein sequence ID" value="MBR7832777.1"/>
    <property type="molecule type" value="Genomic_DNA"/>
</dbReference>
<evidence type="ECO:0000313" key="1">
    <source>
        <dbReference type="EMBL" id="MBR7832777.1"/>
    </source>
</evidence>
<dbReference type="RefSeq" id="WP_212527299.1">
    <property type="nucleotide sequence ID" value="NZ_JAGSOG010000016.1"/>
</dbReference>
<gene>
    <name evidence="1" type="ORF">KDL01_05865</name>
</gene>
<name>A0A941ELK4_9ACTN</name>
<proteinExistence type="predicted"/>
<evidence type="ECO:0000313" key="2">
    <source>
        <dbReference type="Proteomes" id="UP000675781"/>
    </source>
</evidence>
<dbReference type="InterPro" id="IPR011200">
    <property type="entry name" value="UCP012608"/>
</dbReference>
<keyword evidence="2" id="KW-1185">Reference proteome</keyword>
<dbReference type="AlphaFoldDB" id="A0A941ELK4"/>
<sequence>MTDWDVTSRRFEIFVDREVRESSPLYTVLSQYVSDDVAAGGAFTDVLAQAPVRQRIPNLLFASVQRVLFDHPEDPLAAYYPSLGGTRVPDEALTETFARFVTAHRAEIDPLLATGETQTNEVRRSAQLFPAFGWVRAATRRPLGLIEIGPSAGLLLHADRYDYRYEFADGTVVPGGAAEADGVPPLHCEMRGACRPEQLAPFVAKELRVSSRVGLDLNPLNPDDPQARAWLRALLWPEHLERRERLDAALEHAARRPVRLRKGDALRILGDAVESVADNAVPCVFVSNSLPHWSPEGRAELVTLIRELGSRRDLVFVVKENFRIGLGLFSGAPDPAVEPGHDVHEVLGAVVYLGGRERLYRLGAAGMHGAWLEWEPKPLAAA</sequence>
<protein>
    <submittedName>
        <fullName evidence="1">DUF2332 domain-containing protein</fullName>
    </submittedName>
</protein>
<accession>A0A941ELK4</accession>
<organism evidence="1 2">
    <name type="scientific">Actinospica durhamensis</name>
    <dbReference type="NCBI Taxonomy" id="1508375"/>
    <lineage>
        <taxon>Bacteria</taxon>
        <taxon>Bacillati</taxon>
        <taxon>Actinomycetota</taxon>
        <taxon>Actinomycetes</taxon>
        <taxon>Catenulisporales</taxon>
        <taxon>Actinospicaceae</taxon>
        <taxon>Actinospica</taxon>
    </lineage>
</organism>
<reference evidence="1" key="1">
    <citation type="submission" date="2021-04" db="EMBL/GenBank/DDBJ databases">
        <title>Genome based classification of Actinospica acidithermotolerans sp. nov., an actinobacterium isolated from an Indonesian hot spring.</title>
        <authorList>
            <person name="Kusuma A.B."/>
            <person name="Putra K.E."/>
            <person name="Nafisah S."/>
            <person name="Loh J."/>
            <person name="Nouioui I."/>
            <person name="Goodfellow M."/>
        </authorList>
    </citation>
    <scope>NUCLEOTIDE SEQUENCE</scope>
    <source>
        <strain evidence="1">CSCA 57</strain>
    </source>
</reference>